<reference evidence="7" key="1">
    <citation type="submission" date="2003-08" db="EMBL/GenBank/DDBJ databases">
        <authorList>
            <person name="Birren B."/>
            <person name="Nusbaum C."/>
            <person name="Abebe A."/>
            <person name="Abouelleil A."/>
            <person name="Adekoya E."/>
            <person name="Ait-zahra M."/>
            <person name="Allen N."/>
            <person name="Allen T."/>
            <person name="An P."/>
            <person name="Anderson M."/>
            <person name="Anderson S."/>
            <person name="Arachchi H."/>
            <person name="Armbruster J."/>
            <person name="Bachantsang P."/>
            <person name="Baldwin J."/>
            <person name="Barry A."/>
            <person name="Bayul T."/>
            <person name="Blitshsteyn B."/>
            <person name="Bloom T."/>
            <person name="Blye J."/>
            <person name="Boguslavskiy L."/>
            <person name="Borowsky M."/>
            <person name="Boukhgalter B."/>
            <person name="Brunache A."/>
            <person name="Butler J."/>
            <person name="Calixte N."/>
            <person name="Calvo S."/>
            <person name="Camarata J."/>
            <person name="Campo K."/>
            <person name="Chang J."/>
            <person name="Cheshatsang Y."/>
            <person name="Citroen M."/>
            <person name="Collymore A."/>
            <person name="Considine T."/>
            <person name="Cook A."/>
            <person name="Cooke P."/>
            <person name="Corum B."/>
            <person name="Cuomo C."/>
            <person name="David R."/>
            <person name="Dawoe T."/>
            <person name="Degray S."/>
            <person name="Dodge S."/>
            <person name="Dooley K."/>
            <person name="Dorje P."/>
            <person name="Dorjee K."/>
            <person name="Dorris L."/>
            <person name="Duffey N."/>
            <person name="Dupes A."/>
            <person name="Elkins T."/>
            <person name="Engels R."/>
            <person name="Erickson J."/>
            <person name="Farina A."/>
            <person name="Faro S."/>
            <person name="Ferreira P."/>
            <person name="Fischer H."/>
            <person name="Fitzgerald M."/>
            <person name="Foley K."/>
            <person name="Gage D."/>
            <person name="Galagan J."/>
            <person name="Gearin G."/>
            <person name="Gnerre S."/>
            <person name="Gnirke A."/>
            <person name="Goyette A."/>
            <person name="Graham J."/>
            <person name="Grandbois E."/>
            <person name="Gyaltsen K."/>
            <person name="Hafez N."/>
            <person name="Hagopian D."/>
            <person name="Hagos B."/>
            <person name="Hall J."/>
            <person name="Hatcher B."/>
            <person name="Heller A."/>
            <person name="Higgins H."/>
            <person name="Honan T."/>
            <person name="Horn A."/>
            <person name="Houde N."/>
            <person name="Hughes L."/>
            <person name="Hulme W."/>
            <person name="Husby E."/>
            <person name="Iliev I."/>
            <person name="Jaffe D."/>
            <person name="Jones C."/>
            <person name="Kamal M."/>
            <person name="Kamat A."/>
            <person name="Kamvysselis M."/>
            <person name="Karlsson E."/>
            <person name="Kells C."/>
            <person name="Kieu A."/>
            <person name="Kisner P."/>
            <person name="Kodira C."/>
            <person name="Kulbokas E."/>
            <person name="Labutti K."/>
            <person name="Lama D."/>
            <person name="Landers T."/>
            <person name="Leger J."/>
            <person name="Levine S."/>
            <person name="Lewis D."/>
            <person name="Lewis T."/>
            <person name="Lindblad-toh K."/>
            <person name="Liu X."/>
            <person name="Lokyitsang T."/>
            <person name="Lokyitsang Y."/>
            <person name="Lucien O."/>
            <person name="Lui A."/>
            <person name="Ma L.J."/>
            <person name="Mabbitt R."/>
            <person name="Macdonald J."/>
            <person name="Maclean C."/>
            <person name="Major J."/>
            <person name="Manning J."/>
            <person name="Marabella R."/>
            <person name="Maru K."/>
            <person name="Matthews C."/>
            <person name="Mauceli E."/>
            <person name="Mccarthy M."/>
            <person name="Mcdonough S."/>
            <person name="Mcghee T."/>
            <person name="Meldrim J."/>
            <person name="Meneus L."/>
            <person name="Mesirov J."/>
            <person name="Mihalev A."/>
            <person name="Mihova T."/>
            <person name="Mikkelsen T."/>
            <person name="Mlenga V."/>
            <person name="Moru K."/>
            <person name="Mozes J."/>
            <person name="Mulrain L."/>
            <person name="Munson G."/>
            <person name="Naylor J."/>
            <person name="Newes C."/>
            <person name="Nguyen C."/>
            <person name="Nguyen N."/>
            <person name="Nguyen T."/>
            <person name="Nicol R."/>
            <person name="Nielsen C."/>
            <person name="Nizzari M."/>
            <person name="Norbu C."/>
            <person name="Norbu N."/>
            <person name="O'donnell P."/>
            <person name="Okoawo O."/>
            <person name="O'leary S."/>
            <person name="Omotosho B."/>
            <person name="O'neill K."/>
            <person name="Osman S."/>
            <person name="Parker S."/>
            <person name="Perrin D."/>
            <person name="Phunkhang P."/>
            <person name="Piqani B."/>
            <person name="Purcell S."/>
            <person name="Rachupka T."/>
            <person name="Ramasamy U."/>
            <person name="Rameau R."/>
            <person name="Ray V."/>
            <person name="Raymond C."/>
            <person name="Retta R."/>
            <person name="Richardson S."/>
            <person name="Rise C."/>
            <person name="Rodriguez J."/>
            <person name="Rogers J."/>
            <person name="Rogov P."/>
            <person name="Rutman M."/>
            <person name="Schupbach R."/>
            <person name="Seaman C."/>
            <person name="Settipalli S."/>
            <person name="Sharpe T."/>
            <person name="Sheridan J."/>
            <person name="Sherpa N."/>
            <person name="Shi J."/>
            <person name="Smirnov S."/>
            <person name="Smith C."/>
            <person name="Sougnez C."/>
            <person name="Spencer B."/>
            <person name="Stalker J."/>
            <person name="Stange-thomann N."/>
            <person name="Stavropoulos S."/>
            <person name="Stetson K."/>
            <person name="Stone C."/>
            <person name="Stone S."/>
            <person name="Stubbs M."/>
            <person name="Talamas J."/>
            <person name="Tchuinga P."/>
            <person name="Tenzing P."/>
            <person name="Tesfaye S."/>
            <person name="Theodore J."/>
            <person name="Thoulutsang Y."/>
            <person name="Topham K."/>
            <person name="Towey S."/>
            <person name="Tsamla T."/>
            <person name="Tsomo N."/>
            <person name="Vallee D."/>
            <person name="Vassiliev H."/>
            <person name="Venkataraman V."/>
            <person name="Vinson J."/>
            <person name="Vo A."/>
            <person name="Wade C."/>
            <person name="Wang S."/>
            <person name="Wangchuk T."/>
            <person name="Wangdi T."/>
            <person name="Whittaker C."/>
            <person name="Wilkinson J."/>
            <person name="Wu Y."/>
            <person name="Wyman D."/>
            <person name="Yadav S."/>
            <person name="Yang S."/>
            <person name="Yang X."/>
            <person name="Yeager S."/>
            <person name="Yee E."/>
            <person name="Young G."/>
            <person name="Zainoun J."/>
            <person name="Zembeck L."/>
            <person name="Zimmer A."/>
            <person name="Zody M."/>
            <person name="Lander E."/>
        </authorList>
    </citation>
    <scope>NUCLEOTIDE SEQUENCE [LARGE SCALE GENOMIC DNA]</scope>
</reference>
<accession>H2YFG7</accession>
<dbReference type="PANTHER" id="PTHR12663">
    <property type="entry name" value="ANDROGEN INDUCED INHIBITOR OF PROLIFERATION AS3 / PDS5-RELATED"/>
    <property type="match status" value="1"/>
</dbReference>
<proteinExistence type="predicted"/>
<dbReference type="HOGENOM" id="CLU_048938_1_0_1"/>
<keyword evidence="2" id="KW-0132">Cell division</keyword>
<protein>
    <submittedName>
        <fullName evidence="6">Uncharacterized protein</fullName>
    </submittedName>
</protein>
<dbReference type="GO" id="GO:0005634">
    <property type="term" value="C:nucleus"/>
    <property type="evidence" value="ECO:0007669"/>
    <property type="project" value="UniProtKB-SubCell"/>
</dbReference>
<dbReference type="Ensembl" id="ENSCSAVT00000004126.1">
    <property type="protein sequence ID" value="ENSCSAVP00000004065.1"/>
    <property type="gene ID" value="ENSCSAVG00000002399.1"/>
</dbReference>
<dbReference type="SUPFAM" id="SSF48371">
    <property type="entry name" value="ARM repeat"/>
    <property type="match status" value="1"/>
</dbReference>
<evidence type="ECO:0000256" key="3">
    <source>
        <dbReference type="ARBA" id="ARBA00022776"/>
    </source>
</evidence>
<dbReference type="GO" id="GO:0051301">
    <property type="term" value="P:cell division"/>
    <property type="evidence" value="ECO:0007669"/>
    <property type="project" value="UniProtKB-KW"/>
</dbReference>
<sequence>GDLVFPSGVKDISSDMNPTEMAKVLKKCCKFFSQLEQEEEDLKRTYLPFCHFITQDEFIKETSDEHCRILIGCILADLFRLYAPENPFRSGDKIKDIFMFVTDQLRLLKDSKGPFFPKAFHILENIATIKSYNICIDLDDPNTTLEIFCSVFKTLFSTVNSGHDKQVRTHMLDIMGFAITDSASVPQPLLDIILECLLDTARKMNPSAYELARDLLKRTVVVVEQFLMQFFQNVILANRPEHSRMSAHWTKLIPELYKITPQLLLSVLPQLELRLRADNSKERLEVVTLLSDMWMIFINHGIKSTRNSQFLFTEQVVFTQVRCACVNFFRSLAINHGTQSHYTREVMSYFKPRRHDTDDQVRLTVVSCIRGIAIKDIQLASDELLEFVKER</sequence>
<dbReference type="GO" id="GO:0006281">
    <property type="term" value="P:DNA repair"/>
    <property type="evidence" value="ECO:0007669"/>
    <property type="project" value="TreeGrafter"/>
</dbReference>
<keyword evidence="5" id="KW-0131">Cell cycle</keyword>
<evidence type="ECO:0000313" key="7">
    <source>
        <dbReference type="Proteomes" id="UP000007875"/>
    </source>
</evidence>
<reference evidence="6" key="2">
    <citation type="submission" date="2025-08" db="UniProtKB">
        <authorList>
            <consortium name="Ensembl"/>
        </authorList>
    </citation>
    <scope>IDENTIFICATION</scope>
</reference>
<reference evidence="6" key="3">
    <citation type="submission" date="2025-09" db="UniProtKB">
        <authorList>
            <consortium name="Ensembl"/>
        </authorList>
    </citation>
    <scope>IDENTIFICATION</scope>
</reference>
<dbReference type="GO" id="GO:0007064">
    <property type="term" value="P:mitotic sister chromatid cohesion"/>
    <property type="evidence" value="ECO:0007669"/>
    <property type="project" value="InterPro"/>
</dbReference>
<organism evidence="6 7">
    <name type="scientific">Ciona savignyi</name>
    <name type="common">Pacific transparent sea squirt</name>
    <dbReference type="NCBI Taxonomy" id="51511"/>
    <lineage>
        <taxon>Eukaryota</taxon>
        <taxon>Metazoa</taxon>
        <taxon>Chordata</taxon>
        <taxon>Tunicata</taxon>
        <taxon>Ascidiacea</taxon>
        <taxon>Phlebobranchia</taxon>
        <taxon>Cionidae</taxon>
        <taxon>Ciona</taxon>
    </lineage>
</organism>
<dbReference type="Proteomes" id="UP000007875">
    <property type="component" value="Unassembled WGS sequence"/>
</dbReference>
<dbReference type="InterPro" id="IPR039776">
    <property type="entry name" value="Pds5"/>
</dbReference>
<dbReference type="PANTHER" id="PTHR12663:SF0">
    <property type="entry name" value="PRECOCIOUS DISSOCIATION OF SISTERS 5, ISOFORM A"/>
    <property type="match status" value="1"/>
</dbReference>
<dbReference type="InterPro" id="IPR016024">
    <property type="entry name" value="ARM-type_fold"/>
</dbReference>
<name>H2YFG7_CIOSA</name>
<dbReference type="Pfam" id="PF20168">
    <property type="entry name" value="PDS5"/>
    <property type="match status" value="1"/>
</dbReference>
<dbReference type="AlphaFoldDB" id="H2YFG7"/>
<dbReference type="GeneTree" id="ENSGT00940000168106"/>
<comment type="subcellular location">
    <subcellularLocation>
        <location evidence="1">Nucleus</location>
    </subcellularLocation>
</comment>
<evidence type="ECO:0000256" key="5">
    <source>
        <dbReference type="ARBA" id="ARBA00023306"/>
    </source>
</evidence>
<dbReference type="InterPro" id="IPR011989">
    <property type="entry name" value="ARM-like"/>
</dbReference>
<evidence type="ECO:0000256" key="2">
    <source>
        <dbReference type="ARBA" id="ARBA00022618"/>
    </source>
</evidence>
<keyword evidence="3" id="KW-0498">Mitosis</keyword>
<dbReference type="Gene3D" id="1.25.10.10">
    <property type="entry name" value="Leucine-rich Repeat Variant"/>
    <property type="match status" value="1"/>
</dbReference>
<keyword evidence="4" id="KW-0539">Nucleus</keyword>
<evidence type="ECO:0000256" key="4">
    <source>
        <dbReference type="ARBA" id="ARBA00023242"/>
    </source>
</evidence>
<evidence type="ECO:0000313" key="6">
    <source>
        <dbReference type="Ensembl" id="ENSCSAVP00000004065.1"/>
    </source>
</evidence>
<evidence type="ECO:0000256" key="1">
    <source>
        <dbReference type="ARBA" id="ARBA00004123"/>
    </source>
</evidence>
<dbReference type="GO" id="GO:0000785">
    <property type="term" value="C:chromatin"/>
    <property type="evidence" value="ECO:0007669"/>
    <property type="project" value="TreeGrafter"/>
</dbReference>
<keyword evidence="7" id="KW-1185">Reference proteome</keyword>